<dbReference type="SMART" id="SM00935">
    <property type="entry name" value="OmpH"/>
    <property type="match status" value="1"/>
</dbReference>
<comment type="similarity">
    <text evidence="1">Belongs to the Skp family.</text>
</comment>
<feature type="signal peptide" evidence="4">
    <location>
        <begin position="1"/>
        <end position="25"/>
    </location>
</feature>
<name>A0ABW6CHB3_9CAUL</name>
<dbReference type="Pfam" id="PF03938">
    <property type="entry name" value="OmpH"/>
    <property type="match status" value="1"/>
</dbReference>
<evidence type="ECO:0000313" key="6">
    <source>
        <dbReference type="Proteomes" id="UP001598130"/>
    </source>
</evidence>
<dbReference type="Proteomes" id="UP001598130">
    <property type="component" value="Unassembled WGS sequence"/>
</dbReference>
<dbReference type="PANTHER" id="PTHR35089:SF1">
    <property type="entry name" value="CHAPERONE PROTEIN SKP"/>
    <property type="match status" value="1"/>
</dbReference>
<feature type="coiled-coil region" evidence="3">
    <location>
        <begin position="60"/>
        <end position="131"/>
    </location>
</feature>
<accession>A0ABW6CHB3</accession>
<evidence type="ECO:0000313" key="5">
    <source>
        <dbReference type="EMBL" id="MFD3262464.1"/>
    </source>
</evidence>
<protein>
    <submittedName>
        <fullName evidence="5">OmpH family outer membrane protein</fullName>
    </submittedName>
</protein>
<evidence type="ECO:0000256" key="1">
    <source>
        <dbReference type="ARBA" id="ARBA00009091"/>
    </source>
</evidence>
<dbReference type="InterPro" id="IPR005632">
    <property type="entry name" value="Chaperone_Skp"/>
</dbReference>
<keyword evidence="3" id="KW-0175">Coiled coil</keyword>
<organism evidence="5 6">
    <name type="scientific">Phenylobacterium ferrooxidans</name>
    <dbReference type="NCBI Taxonomy" id="2982689"/>
    <lineage>
        <taxon>Bacteria</taxon>
        <taxon>Pseudomonadati</taxon>
        <taxon>Pseudomonadota</taxon>
        <taxon>Alphaproteobacteria</taxon>
        <taxon>Caulobacterales</taxon>
        <taxon>Caulobacteraceae</taxon>
        <taxon>Phenylobacterium</taxon>
    </lineage>
</organism>
<keyword evidence="2 4" id="KW-0732">Signal</keyword>
<evidence type="ECO:0000256" key="4">
    <source>
        <dbReference type="SAM" id="SignalP"/>
    </source>
</evidence>
<dbReference type="PANTHER" id="PTHR35089">
    <property type="entry name" value="CHAPERONE PROTEIN SKP"/>
    <property type="match status" value="1"/>
</dbReference>
<gene>
    <name evidence="5" type="ORF">OCL97_00630</name>
</gene>
<comment type="caution">
    <text evidence="5">The sequence shown here is derived from an EMBL/GenBank/DDBJ whole genome shotgun (WGS) entry which is preliminary data.</text>
</comment>
<proteinExistence type="inferred from homology"/>
<feature type="chain" id="PRO_5045969660" evidence="4">
    <location>
        <begin position="26"/>
        <end position="208"/>
    </location>
</feature>
<dbReference type="SUPFAM" id="SSF111384">
    <property type="entry name" value="OmpH-like"/>
    <property type="match status" value="1"/>
</dbReference>
<dbReference type="RefSeq" id="WP_377366687.1">
    <property type="nucleotide sequence ID" value="NZ_JAOTJD010000001.1"/>
</dbReference>
<dbReference type="EMBL" id="JAOTJD010000001">
    <property type="protein sequence ID" value="MFD3262464.1"/>
    <property type="molecule type" value="Genomic_DNA"/>
</dbReference>
<reference evidence="5 6" key="1">
    <citation type="submission" date="2022-09" db="EMBL/GenBank/DDBJ databases">
        <title>New species of Phenylobacterium.</title>
        <authorList>
            <person name="Mieszkin S."/>
        </authorList>
    </citation>
    <scope>NUCLEOTIDE SEQUENCE [LARGE SCALE GENOMIC DNA]</scope>
    <source>
        <strain evidence="5 6">HK31-G</strain>
    </source>
</reference>
<evidence type="ECO:0000256" key="2">
    <source>
        <dbReference type="ARBA" id="ARBA00022729"/>
    </source>
</evidence>
<keyword evidence="6" id="KW-1185">Reference proteome</keyword>
<evidence type="ECO:0000256" key="3">
    <source>
        <dbReference type="SAM" id="Coils"/>
    </source>
</evidence>
<dbReference type="Gene3D" id="3.30.910.20">
    <property type="entry name" value="Skp domain"/>
    <property type="match status" value="1"/>
</dbReference>
<sequence length="208" mass="22325">MTIKNLVAATCVAALSLSASSSAFAQAAAPTITHGPALPGVCVMSIQGVISSSTVGKHVQTRMQQILAQVEAELKAEEAALQRDGQALESQKATLDQGTFDTRAAGLQVRLNAYKRKSQQRDNELDRTQQKALGRVGQEMEPIMRQVYQQRQCSVLLRAESVLVANPAMDISPAILSGLNAKITQFAFERERLDQPAATPQAAAPARK</sequence>
<dbReference type="InterPro" id="IPR024930">
    <property type="entry name" value="Skp_dom_sf"/>
</dbReference>